<protein>
    <recommendedName>
        <fullName evidence="6">Late embryogenesis abundant protein</fullName>
    </recommendedName>
</protein>
<evidence type="ECO:0000256" key="2">
    <source>
        <dbReference type="ARBA" id="ARBA00023136"/>
    </source>
</evidence>
<evidence type="ECO:0000313" key="5">
    <source>
        <dbReference type="Proteomes" id="UP000237000"/>
    </source>
</evidence>
<name>A0A2P5C1C7_TREOI</name>
<evidence type="ECO:0000256" key="1">
    <source>
        <dbReference type="ARBA" id="ARBA00004370"/>
    </source>
</evidence>
<dbReference type="STRING" id="63057.A0A2P5C1C7"/>
<organism evidence="4 5">
    <name type="scientific">Trema orientale</name>
    <name type="common">Charcoal tree</name>
    <name type="synonym">Celtis orientalis</name>
    <dbReference type="NCBI Taxonomy" id="63057"/>
    <lineage>
        <taxon>Eukaryota</taxon>
        <taxon>Viridiplantae</taxon>
        <taxon>Streptophyta</taxon>
        <taxon>Embryophyta</taxon>
        <taxon>Tracheophyta</taxon>
        <taxon>Spermatophyta</taxon>
        <taxon>Magnoliopsida</taxon>
        <taxon>eudicotyledons</taxon>
        <taxon>Gunneridae</taxon>
        <taxon>Pentapetalae</taxon>
        <taxon>rosids</taxon>
        <taxon>fabids</taxon>
        <taxon>Rosales</taxon>
        <taxon>Cannabaceae</taxon>
        <taxon>Trema</taxon>
    </lineage>
</organism>
<accession>A0A2P5C1C7</accession>
<keyword evidence="5" id="KW-1185">Reference proteome</keyword>
<dbReference type="PANTHER" id="PTHR31415:SF4">
    <property type="entry name" value="NDR1_HIN1-LIKE PROTEIN 3"/>
    <property type="match status" value="1"/>
</dbReference>
<dbReference type="InParanoid" id="A0A2P5C1C7"/>
<dbReference type="EMBL" id="JXTC01000427">
    <property type="protein sequence ID" value="PON54824.1"/>
    <property type="molecule type" value="Genomic_DNA"/>
</dbReference>
<dbReference type="PANTHER" id="PTHR31415">
    <property type="entry name" value="OS05G0367900 PROTEIN"/>
    <property type="match status" value="1"/>
</dbReference>
<proteinExistence type="predicted"/>
<keyword evidence="3" id="KW-1133">Transmembrane helix</keyword>
<keyword evidence="3" id="KW-0812">Transmembrane</keyword>
<reference evidence="5" key="1">
    <citation type="submission" date="2016-06" db="EMBL/GenBank/DDBJ databases">
        <title>Parallel loss of symbiosis genes in relatives of nitrogen-fixing non-legume Parasponia.</title>
        <authorList>
            <person name="Van Velzen R."/>
            <person name="Holmer R."/>
            <person name="Bu F."/>
            <person name="Rutten L."/>
            <person name="Van Zeijl A."/>
            <person name="Liu W."/>
            <person name="Santuari L."/>
            <person name="Cao Q."/>
            <person name="Sharma T."/>
            <person name="Shen D."/>
            <person name="Roswanjaya Y."/>
            <person name="Wardhani T."/>
            <person name="Kalhor M.S."/>
            <person name="Jansen J."/>
            <person name="Van den Hoogen J."/>
            <person name="Gungor B."/>
            <person name="Hartog M."/>
            <person name="Hontelez J."/>
            <person name="Verver J."/>
            <person name="Yang W.-C."/>
            <person name="Schijlen E."/>
            <person name="Repin R."/>
            <person name="Schilthuizen M."/>
            <person name="Schranz E."/>
            <person name="Heidstra R."/>
            <person name="Miyata K."/>
            <person name="Fedorova E."/>
            <person name="Kohlen W."/>
            <person name="Bisseling T."/>
            <person name="Smit S."/>
            <person name="Geurts R."/>
        </authorList>
    </citation>
    <scope>NUCLEOTIDE SEQUENCE [LARGE SCALE GENOMIC DNA]</scope>
    <source>
        <strain evidence="5">cv. RG33-2</strain>
    </source>
</reference>
<feature type="transmembrane region" description="Helical" evidence="3">
    <location>
        <begin position="33"/>
        <end position="58"/>
    </location>
</feature>
<dbReference type="OrthoDB" id="1159001at2759"/>
<evidence type="ECO:0000256" key="3">
    <source>
        <dbReference type="SAM" id="Phobius"/>
    </source>
</evidence>
<dbReference type="AlphaFoldDB" id="A0A2P5C1C7"/>
<gene>
    <name evidence="4" type="ORF">TorRG33x02_301450</name>
</gene>
<evidence type="ECO:0000313" key="4">
    <source>
        <dbReference type="EMBL" id="PON54824.1"/>
    </source>
</evidence>
<dbReference type="InterPro" id="IPR044839">
    <property type="entry name" value="NDR1-like"/>
</dbReference>
<keyword evidence="2 3" id="KW-0472">Membrane</keyword>
<evidence type="ECO:0008006" key="6">
    <source>
        <dbReference type="Google" id="ProtNLM"/>
    </source>
</evidence>
<dbReference type="Proteomes" id="UP000237000">
    <property type="component" value="Unassembled WGS sequence"/>
</dbReference>
<comment type="subcellular location">
    <subcellularLocation>
        <location evidence="1">Membrane</location>
    </subcellularLocation>
</comment>
<comment type="caution">
    <text evidence="4">The sequence shown here is derived from an EMBL/GenBank/DDBJ whole genome shotgun (WGS) entry which is preliminary data.</text>
</comment>
<dbReference type="GO" id="GO:0098542">
    <property type="term" value="P:defense response to other organism"/>
    <property type="evidence" value="ECO:0007669"/>
    <property type="project" value="InterPro"/>
</dbReference>
<dbReference type="GO" id="GO:0005886">
    <property type="term" value="C:plasma membrane"/>
    <property type="evidence" value="ECO:0007669"/>
    <property type="project" value="TreeGrafter"/>
</dbReference>
<dbReference type="GO" id="GO:0009506">
    <property type="term" value="C:plasmodesma"/>
    <property type="evidence" value="ECO:0007669"/>
    <property type="project" value="TreeGrafter"/>
</dbReference>
<sequence>MNYPKEKARGDNWGSRRDQIDLRKKEKEEDAGAWIACYFFIIFCVAIICMILFFLWLFPVKLNEPHYGRAKFDVKNAWLTQFNIMSDHNSYNNLTHILQYQVIINITATNPYEEARYGIFYEDIEAHAYYNNQLLGTTSLGPVFVEASNPTALTAIFTGTKLIVIGANEVSEIKNDISTGIYGIQVKLIVISNNEWELHRYTLPKYQITCNLKVPLGLEGSKGTNFNFTECYYN</sequence>